<evidence type="ECO:0000256" key="1">
    <source>
        <dbReference type="SAM" id="Phobius"/>
    </source>
</evidence>
<protein>
    <submittedName>
        <fullName evidence="2">Uncharacterized protein</fullName>
    </submittedName>
</protein>
<gene>
    <name evidence="2" type="ORF">HX829_06510</name>
</gene>
<dbReference type="RefSeq" id="WP_177143593.1">
    <property type="nucleotide sequence ID" value="NZ_JACAPU010000008.1"/>
</dbReference>
<keyword evidence="1" id="KW-0472">Membrane</keyword>
<feature type="transmembrane region" description="Helical" evidence="1">
    <location>
        <begin position="106"/>
        <end position="132"/>
    </location>
</feature>
<sequence>MNEYYAATAYRSDRLPNQPASKERPWLRRFSCIRLPWGGTEDLAPVDFLEEASPGKLRRVEIDKKNREEQLAAGTYVPAPYEHVDFHDRHDHERFRFAVWSKRSHFWLYMLGGGRVLFYVAIVISLLSYFSTLSLTNESWKEHLYSSLPFEAVWIGPPLLCWALGALVVYKFPRLWVKPSRGPLWELNRRTGLVTLFDYDNNGAYKKYGTIGEITAPFHEFDAYLVSFPDRQGLMMHKLVLGHRYRDILIDFGALVSIGPAHQLPCALWDFVQNYMDTRNPLPDLPRYEEYRHLDPTTADYDRLYARPPRLWIDMGDELFKAYVQDMLIRIDAITTLQRPNQMARHVEYVD</sequence>
<evidence type="ECO:0000313" key="3">
    <source>
        <dbReference type="Proteomes" id="UP000582981"/>
    </source>
</evidence>
<keyword evidence="1" id="KW-1133">Transmembrane helix</keyword>
<reference evidence="2 3" key="1">
    <citation type="submission" date="2020-04" db="EMBL/GenBank/DDBJ databases">
        <title>Molecular characterization of pseudomonads from Agaricus bisporus reveal novel blotch 2 pathogens in Western Europe.</title>
        <authorList>
            <person name="Taparia T."/>
            <person name="Krijger M."/>
            <person name="Haynes E."/>
            <person name="Elpinstone J.G."/>
            <person name="Noble R."/>
            <person name="Van Der Wolf J."/>
        </authorList>
    </citation>
    <scope>NUCLEOTIDE SEQUENCE [LARGE SCALE GENOMIC DNA]</scope>
    <source>
        <strain evidence="2 3">F1001</strain>
    </source>
</reference>
<keyword evidence="1" id="KW-0812">Transmembrane</keyword>
<dbReference type="Proteomes" id="UP000582981">
    <property type="component" value="Unassembled WGS sequence"/>
</dbReference>
<dbReference type="AlphaFoldDB" id="A0A7Y7WB52"/>
<dbReference type="EMBL" id="JACAPU010000008">
    <property type="protein sequence ID" value="NWB46142.1"/>
    <property type="molecule type" value="Genomic_DNA"/>
</dbReference>
<organism evidence="2 3">
    <name type="scientific">Pseudomonas gingeri</name>
    <dbReference type="NCBI Taxonomy" id="117681"/>
    <lineage>
        <taxon>Bacteria</taxon>
        <taxon>Pseudomonadati</taxon>
        <taxon>Pseudomonadota</taxon>
        <taxon>Gammaproteobacteria</taxon>
        <taxon>Pseudomonadales</taxon>
        <taxon>Pseudomonadaceae</taxon>
        <taxon>Pseudomonas</taxon>
    </lineage>
</organism>
<feature type="transmembrane region" description="Helical" evidence="1">
    <location>
        <begin position="152"/>
        <end position="172"/>
    </location>
</feature>
<accession>A0A7Y7WB52</accession>
<comment type="caution">
    <text evidence="2">The sequence shown here is derived from an EMBL/GenBank/DDBJ whole genome shotgun (WGS) entry which is preliminary data.</text>
</comment>
<evidence type="ECO:0000313" key="2">
    <source>
        <dbReference type="EMBL" id="NWB46142.1"/>
    </source>
</evidence>
<name>A0A7Y7WB52_9PSED</name>
<proteinExistence type="predicted"/>